<dbReference type="Proteomes" id="UP001595847">
    <property type="component" value="Unassembled WGS sequence"/>
</dbReference>
<name>A0ABV8FK97_9ACTN</name>
<keyword evidence="1" id="KW-0996">Nickel insertion</keyword>
<evidence type="ECO:0000256" key="2">
    <source>
        <dbReference type="ARBA" id="ARBA00023186"/>
    </source>
</evidence>
<dbReference type="PANTHER" id="PTHR33620:SF1">
    <property type="entry name" value="UREASE ACCESSORY PROTEIN F"/>
    <property type="match status" value="1"/>
</dbReference>
<evidence type="ECO:0000313" key="3">
    <source>
        <dbReference type="EMBL" id="MFC3995412.1"/>
    </source>
</evidence>
<proteinExistence type="predicted"/>
<dbReference type="InterPro" id="IPR002639">
    <property type="entry name" value="UreF"/>
</dbReference>
<comment type="caution">
    <text evidence="3">The sequence shown here is derived from an EMBL/GenBank/DDBJ whole genome shotgun (WGS) entry which is preliminary data.</text>
</comment>
<dbReference type="Gene3D" id="1.10.4190.10">
    <property type="entry name" value="Urease accessory protein UreF"/>
    <property type="match status" value="1"/>
</dbReference>
<evidence type="ECO:0000256" key="1">
    <source>
        <dbReference type="ARBA" id="ARBA00022988"/>
    </source>
</evidence>
<accession>A0ABV8FK97</accession>
<keyword evidence="2" id="KW-0143">Chaperone</keyword>
<sequence>MTTTGNGQDHRARDAAAIAGEGTGGTGALGALLLADARLPTGGHAHSATLEGAMAAGLTAGLVPAYIRARLRTVALTEAAAAVLALRHAAAPAPDYAPVQSALAARTPSPALRDASARLGRGPTRLARRIAPAHPAVTALDTASAATPGLRPLRPVVLGALAAVFGMGPEATARAALYDDAQTVTAAALKLDPGDPLTAVRWLLDAAPDIEEGVRCAAAVRSPRDIPARSAPLIDQWAGEHADATRRLFVA</sequence>
<keyword evidence="4" id="KW-1185">Reference proteome</keyword>
<organism evidence="3 4">
    <name type="scientific">Nocardiopsis sediminis</name>
    <dbReference type="NCBI Taxonomy" id="1778267"/>
    <lineage>
        <taxon>Bacteria</taxon>
        <taxon>Bacillati</taxon>
        <taxon>Actinomycetota</taxon>
        <taxon>Actinomycetes</taxon>
        <taxon>Streptosporangiales</taxon>
        <taxon>Nocardiopsidaceae</taxon>
        <taxon>Nocardiopsis</taxon>
    </lineage>
</organism>
<dbReference type="EMBL" id="JBHSBH010000004">
    <property type="protein sequence ID" value="MFC3995412.1"/>
    <property type="molecule type" value="Genomic_DNA"/>
</dbReference>
<gene>
    <name evidence="3" type="ORF">ACFOVU_05780</name>
</gene>
<dbReference type="Pfam" id="PF01730">
    <property type="entry name" value="UreF"/>
    <property type="match status" value="1"/>
</dbReference>
<dbReference type="PANTHER" id="PTHR33620">
    <property type="entry name" value="UREASE ACCESSORY PROTEIN F"/>
    <property type="match status" value="1"/>
</dbReference>
<protein>
    <submittedName>
        <fullName evidence="3">Urease accessory protein UreF</fullName>
    </submittedName>
</protein>
<reference evidence="4" key="1">
    <citation type="journal article" date="2019" name="Int. J. Syst. Evol. Microbiol.">
        <title>The Global Catalogue of Microorganisms (GCM) 10K type strain sequencing project: providing services to taxonomists for standard genome sequencing and annotation.</title>
        <authorList>
            <consortium name="The Broad Institute Genomics Platform"/>
            <consortium name="The Broad Institute Genome Sequencing Center for Infectious Disease"/>
            <person name="Wu L."/>
            <person name="Ma J."/>
        </authorList>
    </citation>
    <scope>NUCLEOTIDE SEQUENCE [LARGE SCALE GENOMIC DNA]</scope>
    <source>
        <strain evidence="4">TBRC 1826</strain>
    </source>
</reference>
<dbReference type="InterPro" id="IPR038277">
    <property type="entry name" value="UreF_sf"/>
</dbReference>
<dbReference type="RefSeq" id="WP_378530500.1">
    <property type="nucleotide sequence ID" value="NZ_JBHSBH010000004.1"/>
</dbReference>
<evidence type="ECO:0000313" key="4">
    <source>
        <dbReference type="Proteomes" id="UP001595847"/>
    </source>
</evidence>